<protein>
    <submittedName>
        <fullName evidence="2">Uncharacterized protein</fullName>
    </submittedName>
</protein>
<evidence type="ECO:0000256" key="1">
    <source>
        <dbReference type="SAM" id="MobiDB-lite"/>
    </source>
</evidence>
<evidence type="ECO:0000313" key="3">
    <source>
        <dbReference type="Proteomes" id="UP000195221"/>
    </source>
</evidence>
<dbReference type="RefSeq" id="WP_155524342.1">
    <property type="nucleotide sequence ID" value="NZ_MSRG01000055.1"/>
</dbReference>
<organism evidence="2 3">
    <name type="scientific">Caballeronia sordidicola</name>
    <name type="common">Burkholderia sordidicola</name>
    <dbReference type="NCBI Taxonomy" id="196367"/>
    <lineage>
        <taxon>Bacteria</taxon>
        <taxon>Pseudomonadati</taxon>
        <taxon>Pseudomonadota</taxon>
        <taxon>Betaproteobacteria</taxon>
        <taxon>Burkholderiales</taxon>
        <taxon>Burkholderiaceae</taxon>
        <taxon>Caballeronia</taxon>
    </lineage>
</organism>
<dbReference type="Proteomes" id="UP000195221">
    <property type="component" value="Unassembled WGS sequence"/>
</dbReference>
<evidence type="ECO:0000313" key="2">
    <source>
        <dbReference type="EMBL" id="OTP74671.1"/>
    </source>
</evidence>
<reference evidence="2 3" key="1">
    <citation type="submission" date="2017-03" db="EMBL/GenBank/DDBJ databases">
        <title>Genome analysis of strain PAMC 26577.</title>
        <authorList>
            <person name="Oh H.-M."/>
            <person name="Yang J.-A."/>
        </authorList>
    </citation>
    <scope>NUCLEOTIDE SEQUENCE [LARGE SCALE GENOMIC DNA]</scope>
    <source>
        <strain evidence="2 3">PAMC 26577</strain>
    </source>
</reference>
<dbReference type="EMBL" id="NBTZ01000060">
    <property type="protein sequence ID" value="OTP74671.1"/>
    <property type="molecule type" value="Genomic_DNA"/>
</dbReference>
<feature type="region of interest" description="Disordered" evidence="1">
    <location>
        <begin position="36"/>
        <end position="58"/>
    </location>
</feature>
<proteinExistence type="predicted"/>
<sequence length="58" mass="5743">MLASSNAPGSGDVYASGGTVAVQASTRAIMGGKYTQLAGRTPAINRGNGNGNGTWNDT</sequence>
<comment type="caution">
    <text evidence="2">The sequence shown here is derived from an EMBL/GenBank/DDBJ whole genome shotgun (WGS) entry which is preliminary data.</text>
</comment>
<gene>
    <name evidence="2" type="ORF">PAMC26577_15340</name>
</gene>
<accession>A0A242MV11</accession>
<name>A0A242MV11_CABSO</name>
<dbReference type="AlphaFoldDB" id="A0A242MV11"/>